<dbReference type="Pfam" id="PF02826">
    <property type="entry name" value="2-Hacid_dh_C"/>
    <property type="match status" value="1"/>
</dbReference>
<dbReference type="EMBL" id="FZNW01000018">
    <property type="protein sequence ID" value="SNR76407.1"/>
    <property type="molecule type" value="Genomic_DNA"/>
</dbReference>
<evidence type="ECO:0000256" key="1">
    <source>
        <dbReference type="ARBA" id="ARBA00005854"/>
    </source>
</evidence>
<dbReference type="CDD" id="cd05300">
    <property type="entry name" value="2-Hacid_dh_1"/>
    <property type="match status" value="1"/>
</dbReference>
<protein>
    <submittedName>
        <fullName evidence="8">Phosphoglycerate dehydrogenase</fullName>
    </submittedName>
</protein>
<keyword evidence="2 4" id="KW-0560">Oxidoreductase</keyword>
<comment type="similarity">
    <text evidence="1 4">Belongs to the D-isomer specific 2-hydroxyacid dehydrogenase family.</text>
</comment>
<feature type="compositionally biased region" description="Low complexity" evidence="5">
    <location>
        <begin position="14"/>
        <end position="25"/>
    </location>
</feature>
<dbReference type="AlphaFoldDB" id="A0A238YZA2"/>
<name>A0A238YZA2_9PSEU</name>
<dbReference type="GO" id="GO:0016616">
    <property type="term" value="F:oxidoreductase activity, acting on the CH-OH group of donors, NAD or NADP as acceptor"/>
    <property type="evidence" value="ECO:0007669"/>
    <property type="project" value="InterPro"/>
</dbReference>
<evidence type="ECO:0000256" key="2">
    <source>
        <dbReference type="ARBA" id="ARBA00023002"/>
    </source>
</evidence>
<dbReference type="PANTHER" id="PTHR43333">
    <property type="entry name" value="2-HACID_DH_C DOMAIN-CONTAINING PROTEIN"/>
    <property type="match status" value="1"/>
</dbReference>
<evidence type="ECO:0000256" key="3">
    <source>
        <dbReference type="ARBA" id="ARBA00023027"/>
    </source>
</evidence>
<evidence type="ECO:0000259" key="7">
    <source>
        <dbReference type="Pfam" id="PF02826"/>
    </source>
</evidence>
<dbReference type="InterPro" id="IPR006140">
    <property type="entry name" value="D-isomer_DH_NAD-bd"/>
</dbReference>
<evidence type="ECO:0000313" key="8">
    <source>
        <dbReference type="EMBL" id="SNR76407.1"/>
    </source>
</evidence>
<reference evidence="8 9" key="1">
    <citation type="submission" date="2017-06" db="EMBL/GenBank/DDBJ databases">
        <authorList>
            <person name="Kim H.J."/>
            <person name="Triplett B.A."/>
        </authorList>
    </citation>
    <scope>NUCLEOTIDE SEQUENCE [LARGE SCALE GENOMIC DNA]</scope>
    <source>
        <strain evidence="8 9">DSM 45207</strain>
    </source>
</reference>
<feature type="region of interest" description="Disordered" evidence="5">
    <location>
        <begin position="1"/>
        <end position="31"/>
    </location>
</feature>
<dbReference type="SUPFAM" id="SSF51735">
    <property type="entry name" value="NAD(P)-binding Rossmann-fold domains"/>
    <property type="match status" value="1"/>
</dbReference>
<evidence type="ECO:0000256" key="5">
    <source>
        <dbReference type="SAM" id="MobiDB-lite"/>
    </source>
</evidence>
<dbReference type="GO" id="GO:0051287">
    <property type="term" value="F:NAD binding"/>
    <property type="evidence" value="ECO:0007669"/>
    <property type="project" value="InterPro"/>
</dbReference>
<keyword evidence="3" id="KW-0520">NAD</keyword>
<dbReference type="Pfam" id="PF00389">
    <property type="entry name" value="2-Hacid_dh"/>
    <property type="match status" value="1"/>
</dbReference>
<dbReference type="PANTHER" id="PTHR43333:SF1">
    <property type="entry name" value="D-ISOMER SPECIFIC 2-HYDROXYACID DEHYDROGENASE NAD-BINDING DOMAIN-CONTAINING PROTEIN"/>
    <property type="match status" value="1"/>
</dbReference>
<organism evidence="8 9">
    <name type="scientific">Haloechinothrix alba</name>
    <dbReference type="NCBI Taxonomy" id="664784"/>
    <lineage>
        <taxon>Bacteria</taxon>
        <taxon>Bacillati</taxon>
        <taxon>Actinomycetota</taxon>
        <taxon>Actinomycetes</taxon>
        <taxon>Pseudonocardiales</taxon>
        <taxon>Pseudonocardiaceae</taxon>
        <taxon>Haloechinothrix</taxon>
    </lineage>
</organism>
<feature type="domain" description="D-isomer specific 2-hydroxyacid dehydrogenase catalytic" evidence="6">
    <location>
        <begin position="45"/>
        <end position="342"/>
    </location>
</feature>
<dbReference type="SUPFAM" id="SSF52283">
    <property type="entry name" value="Formate/glycerate dehydrogenase catalytic domain-like"/>
    <property type="match status" value="1"/>
</dbReference>
<proteinExistence type="inferred from homology"/>
<evidence type="ECO:0000259" key="6">
    <source>
        <dbReference type="Pfam" id="PF00389"/>
    </source>
</evidence>
<dbReference type="InterPro" id="IPR006139">
    <property type="entry name" value="D-isomer_2_OHA_DH_cat_dom"/>
</dbReference>
<keyword evidence="9" id="KW-1185">Reference proteome</keyword>
<accession>A0A238YZA2</accession>
<dbReference type="Gene3D" id="3.40.50.720">
    <property type="entry name" value="NAD(P)-binding Rossmann-like Domain"/>
    <property type="match status" value="2"/>
</dbReference>
<dbReference type="InterPro" id="IPR036291">
    <property type="entry name" value="NAD(P)-bd_dom_sf"/>
</dbReference>
<sequence length="356" mass="38241">MGAGKVHRPDVDAPRGGSPATAPSGSGYGGDTGRPVVAVLCGDHRPNGMAKVEQEAEVRYANAEGLADALRGADALFVWDFLSTAVPDAWHAADRLRWLHIASAGVDPVLFPELRSSDVVLTNSRGVFDTPIAEYVLGVILAFAKDLMRSYDLQREKRWQHRETERVGGKRALVVGTGPIGRAIATTLRTAGMEVSGAGRSYRANDAHFGTVYPTDELSEHVGSADYVIAIAPLTEQTSGMFDRHVFRAMKNGARFINVGRGELAVTGDLIEALDTGQLGGAALDVFDNEPLPADSPLWTMPHVLVSPHMSGDVVGWRDSLVEIFVDNFTRWAAGEPLRNVVDKDLGYVPTGTSRV</sequence>
<feature type="domain" description="D-isomer specific 2-hydroxyacid dehydrogenase NAD-binding" evidence="7">
    <location>
        <begin position="138"/>
        <end position="311"/>
    </location>
</feature>
<dbReference type="Proteomes" id="UP000198348">
    <property type="component" value="Unassembled WGS sequence"/>
</dbReference>
<evidence type="ECO:0000256" key="4">
    <source>
        <dbReference type="RuleBase" id="RU003719"/>
    </source>
</evidence>
<evidence type="ECO:0000313" key="9">
    <source>
        <dbReference type="Proteomes" id="UP000198348"/>
    </source>
</evidence>
<gene>
    <name evidence="8" type="ORF">SAMN06265360_11820</name>
</gene>